<dbReference type="RefSeq" id="WP_089224255.1">
    <property type="nucleotide sequence ID" value="NZ_FZOF01000006.1"/>
</dbReference>
<dbReference type="InterPro" id="IPR049244">
    <property type="entry name" value="DUF6879"/>
</dbReference>
<dbReference type="AlphaFoldDB" id="A0A239F3T9"/>
<dbReference type="OrthoDB" id="4562627at2"/>
<accession>A0A239F3T9</accession>
<feature type="domain" description="DUF6879" evidence="1">
    <location>
        <begin position="9"/>
        <end position="173"/>
    </location>
</feature>
<reference evidence="2 3" key="1">
    <citation type="submission" date="2017-06" db="EMBL/GenBank/DDBJ databases">
        <authorList>
            <person name="Kim H.J."/>
            <person name="Triplett B.A."/>
        </authorList>
    </citation>
    <scope>NUCLEOTIDE SEQUENCE [LARGE SCALE GENOMIC DNA]</scope>
    <source>
        <strain evidence="2 3">CGMCC 4.1858</strain>
    </source>
</reference>
<sequence length="175" mass="19602">MTPKAPVPSFDELLSSATRSALHLEMRDVYAVAEEEEEVRLWRSGEWTLDDGRKALAGWMDLVESITKRGVSVRRARIVSVPVTDYIRYEHALSPLNLSAGEEVRWLPRREALGIPLPAADFWLIDERLVRFNHFSGDGQAVDPEMSEDPAVAALCASAFAAVWDRATPHGEFQL</sequence>
<dbReference type="EMBL" id="FZOF01000006">
    <property type="protein sequence ID" value="SNS51178.1"/>
    <property type="molecule type" value="Genomic_DNA"/>
</dbReference>
<dbReference type="Proteomes" id="UP000198280">
    <property type="component" value="Unassembled WGS sequence"/>
</dbReference>
<evidence type="ECO:0000313" key="3">
    <source>
        <dbReference type="Proteomes" id="UP000198280"/>
    </source>
</evidence>
<protein>
    <recommendedName>
        <fullName evidence="1">DUF6879 domain-containing protein</fullName>
    </recommendedName>
</protein>
<name>A0A239F3T9_9ACTN</name>
<proteinExistence type="predicted"/>
<evidence type="ECO:0000313" key="2">
    <source>
        <dbReference type="EMBL" id="SNS51178.1"/>
    </source>
</evidence>
<gene>
    <name evidence="2" type="ORF">SAMN05216252_106284</name>
</gene>
<keyword evidence="3" id="KW-1185">Reference proteome</keyword>
<organism evidence="2 3">
    <name type="scientific">Actinacidiphila glaucinigra</name>
    <dbReference type="NCBI Taxonomy" id="235986"/>
    <lineage>
        <taxon>Bacteria</taxon>
        <taxon>Bacillati</taxon>
        <taxon>Actinomycetota</taxon>
        <taxon>Actinomycetes</taxon>
        <taxon>Kitasatosporales</taxon>
        <taxon>Streptomycetaceae</taxon>
        <taxon>Actinacidiphila</taxon>
    </lineage>
</organism>
<evidence type="ECO:0000259" key="1">
    <source>
        <dbReference type="Pfam" id="PF21806"/>
    </source>
</evidence>
<dbReference type="Pfam" id="PF21806">
    <property type="entry name" value="DUF6879"/>
    <property type="match status" value="1"/>
</dbReference>